<protein>
    <submittedName>
        <fullName evidence="1">Sporulation stage II, protein R</fullName>
    </submittedName>
</protein>
<dbReference type="InterPro" id="IPR014202">
    <property type="entry name" value="Spore_II_R"/>
</dbReference>
<feature type="non-terminal residue" evidence="1">
    <location>
        <position position="135"/>
    </location>
</feature>
<reference evidence="1" key="1">
    <citation type="journal article" date="2013" name="Environ. Microbiol.">
        <title>Microbiota from the distal guts of lean and obese adolescents exhibit partial functional redundancy besides clear differences in community structure.</title>
        <authorList>
            <person name="Ferrer M."/>
            <person name="Ruiz A."/>
            <person name="Lanza F."/>
            <person name="Haange S.B."/>
            <person name="Oberbach A."/>
            <person name="Till H."/>
            <person name="Bargiela R."/>
            <person name="Campoy C."/>
            <person name="Segura M.T."/>
            <person name="Richter M."/>
            <person name="von Bergen M."/>
            <person name="Seifert J."/>
            <person name="Suarez A."/>
        </authorList>
    </citation>
    <scope>NUCLEOTIDE SEQUENCE</scope>
</reference>
<gene>
    <name evidence="1" type="ORF">LEA_13579</name>
</gene>
<name>K1TIF8_9ZZZZ</name>
<dbReference type="Pfam" id="PF09551">
    <property type="entry name" value="Spore_II_R"/>
    <property type="match status" value="1"/>
</dbReference>
<evidence type="ECO:0000313" key="1">
    <source>
        <dbReference type="EMBL" id="EKC59021.1"/>
    </source>
</evidence>
<sequence>MHVIANSDSDEDQILKLKVRDAVLNEGEEIFDGSLTSANAEKLLIPQKERLEETAREVIRKNGFDYDVRLEIGKDFFSTRTYDDRITLPAGEYEAVRVIIGEGKGKNWWCVMFPPMCLPAAESSDDAELQDILSE</sequence>
<dbReference type="EMBL" id="AJWY01009215">
    <property type="protein sequence ID" value="EKC59021.1"/>
    <property type="molecule type" value="Genomic_DNA"/>
</dbReference>
<comment type="caution">
    <text evidence="1">The sequence shown here is derived from an EMBL/GenBank/DDBJ whole genome shotgun (WGS) entry which is preliminary data.</text>
</comment>
<dbReference type="AlphaFoldDB" id="K1TIF8"/>
<organism evidence="1">
    <name type="scientific">human gut metagenome</name>
    <dbReference type="NCBI Taxonomy" id="408170"/>
    <lineage>
        <taxon>unclassified sequences</taxon>
        <taxon>metagenomes</taxon>
        <taxon>organismal metagenomes</taxon>
    </lineage>
</organism>
<proteinExistence type="predicted"/>
<accession>K1TIF8</accession>